<dbReference type="Pfam" id="PF00583">
    <property type="entry name" value="Acetyltransf_1"/>
    <property type="match status" value="1"/>
</dbReference>
<dbReference type="RefSeq" id="WP_289962731.1">
    <property type="nucleotide sequence ID" value="NZ_JAUEOZ010000002.1"/>
</dbReference>
<dbReference type="InterPro" id="IPR000182">
    <property type="entry name" value="GNAT_dom"/>
</dbReference>
<dbReference type="Gene3D" id="3.40.630.30">
    <property type="match status" value="1"/>
</dbReference>
<comment type="caution">
    <text evidence="2">The sequence shown here is derived from an EMBL/GenBank/DDBJ whole genome shotgun (WGS) entry which is preliminary data.</text>
</comment>
<evidence type="ECO:0000313" key="3">
    <source>
        <dbReference type="Proteomes" id="UP001169719"/>
    </source>
</evidence>
<name>A0ABT7Y3R1_9VIBR</name>
<dbReference type="SUPFAM" id="SSF55729">
    <property type="entry name" value="Acyl-CoA N-acyltransferases (Nat)"/>
    <property type="match status" value="1"/>
</dbReference>
<dbReference type="PROSITE" id="PS51186">
    <property type="entry name" value="GNAT"/>
    <property type="match status" value="1"/>
</dbReference>
<organism evidence="2 3">
    <name type="scientific">Vibrio agarivorans</name>
    <dbReference type="NCBI Taxonomy" id="153622"/>
    <lineage>
        <taxon>Bacteria</taxon>
        <taxon>Pseudomonadati</taxon>
        <taxon>Pseudomonadota</taxon>
        <taxon>Gammaproteobacteria</taxon>
        <taxon>Vibrionales</taxon>
        <taxon>Vibrionaceae</taxon>
        <taxon>Vibrio</taxon>
    </lineage>
</organism>
<feature type="domain" description="N-acetyltransferase" evidence="1">
    <location>
        <begin position="2"/>
        <end position="157"/>
    </location>
</feature>
<keyword evidence="3" id="KW-1185">Reference proteome</keyword>
<dbReference type="Proteomes" id="UP001169719">
    <property type="component" value="Unassembled WGS sequence"/>
</dbReference>
<reference evidence="2" key="1">
    <citation type="submission" date="2024-05" db="EMBL/GenBank/DDBJ databases">
        <title>Genome Sequences of Four Agar- Degrading Marine Bacteria.</title>
        <authorList>
            <person name="Phillips E.K."/>
            <person name="Shaffer J.C."/>
            <person name="Henson M.W."/>
            <person name="Temperton B."/>
            <person name="Thrash C.J."/>
            <person name="Martin M.O."/>
        </authorList>
    </citation>
    <scope>NUCLEOTIDE SEQUENCE</scope>
    <source>
        <strain evidence="2">EKP203</strain>
    </source>
</reference>
<dbReference type="CDD" id="cd04301">
    <property type="entry name" value="NAT_SF"/>
    <property type="match status" value="1"/>
</dbReference>
<evidence type="ECO:0000313" key="2">
    <source>
        <dbReference type="EMBL" id="MDN2482676.1"/>
    </source>
</evidence>
<dbReference type="EMBL" id="JAUEOZ010000002">
    <property type="protein sequence ID" value="MDN2482676.1"/>
    <property type="molecule type" value="Genomic_DNA"/>
</dbReference>
<accession>A0ABT7Y3R1</accession>
<proteinExistence type="predicted"/>
<sequence>MIELDTLKPKYQEKILEISLTTEQEQFASSPLAFLADKTIGVDHHVIKIEGDVVGFFKLDRYFSEQNDFAPVRSLGLKAFVIDPAFQGQGIGQRAVNALPKYVKSHYPDFNTIYLTVNCKNDAAKHCYLKGGFIDSGELYLGGPVGPQHILYQDLSSRGI</sequence>
<protein>
    <submittedName>
        <fullName evidence="2">GNAT family N-acetyltransferase</fullName>
    </submittedName>
</protein>
<dbReference type="InterPro" id="IPR016181">
    <property type="entry name" value="Acyl_CoA_acyltransferase"/>
</dbReference>
<gene>
    <name evidence="2" type="ORF">QWJ08_15160</name>
</gene>
<evidence type="ECO:0000259" key="1">
    <source>
        <dbReference type="PROSITE" id="PS51186"/>
    </source>
</evidence>